<proteinExistence type="predicted"/>
<sequence length="145" mass="15358">MEEGKNICVSVGRVPAAIVQKPQGAVATSPQAPSAAINVDPAMDPETQDPGTYHSPSRGPTEPRGPGPSKATPNQDTDIEHMPLNPNTMNTLPTAQGHNPTGELHPRKADEATPTHIPAPSTPMASCPTPQTKLIIVEMKHFMFM</sequence>
<feature type="compositionally biased region" description="Polar residues" evidence="1">
    <location>
        <begin position="85"/>
        <end position="99"/>
    </location>
</feature>
<comment type="caution">
    <text evidence="2">The sequence shown here is derived from an EMBL/GenBank/DDBJ whole genome shotgun (WGS) entry which is preliminary data.</text>
</comment>
<dbReference type="AlphaFoldDB" id="A0AAV9RWT8"/>
<accession>A0AAV9RWT8</accession>
<evidence type="ECO:0000313" key="3">
    <source>
        <dbReference type="Proteomes" id="UP001311232"/>
    </source>
</evidence>
<dbReference type="EMBL" id="JAHHUM010001209">
    <property type="protein sequence ID" value="KAK5613500.1"/>
    <property type="molecule type" value="Genomic_DNA"/>
</dbReference>
<dbReference type="Proteomes" id="UP001311232">
    <property type="component" value="Unassembled WGS sequence"/>
</dbReference>
<feature type="compositionally biased region" description="Basic and acidic residues" evidence="1">
    <location>
        <begin position="104"/>
        <end position="113"/>
    </location>
</feature>
<reference evidence="2 3" key="1">
    <citation type="submission" date="2021-06" db="EMBL/GenBank/DDBJ databases">
        <authorList>
            <person name="Palmer J.M."/>
        </authorList>
    </citation>
    <scope>NUCLEOTIDE SEQUENCE [LARGE SCALE GENOMIC DNA]</scope>
    <source>
        <strain evidence="2 3">MEX-2019</strain>
        <tissue evidence="2">Muscle</tissue>
    </source>
</reference>
<feature type="region of interest" description="Disordered" evidence="1">
    <location>
        <begin position="22"/>
        <end position="128"/>
    </location>
</feature>
<name>A0AAV9RWT8_9TELE</name>
<evidence type="ECO:0000256" key="1">
    <source>
        <dbReference type="SAM" id="MobiDB-lite"/>
    </source>
</evidence>
<keyword evidence="3" id="KW-1185">Reference proteome</keyword>
<protein>
    <submittedName>
        <fullName evidence="2">Uncharacterized protein</fullName>
    </submittedName>
</protein>
<evidence type="ECO:0000313" key="2">
    <source>
        <dbReference type="EMBL" id="KAK5613500.1"/>
    </source>
</evidence>
<gene>
    <name evidence="2" type="ORF">CRENBAI_020923</name>
</gene>
<organism evidence="2 3">
    <name type="scientific">Crenichthys baileyi</name>
    <name type="common">White River springfish</name>
    <dbReference type="NCBI Taxonomy" id="28760"/>
    <lineage>
        <taxon>Eukaryota</taxon>
        <taxon>Metazoa</taxon>
        <taxon>Chordata</taxon>
        <taxon>Craniata</taxon>
        <taxon>Vertebrata</taxon>
        <taxon>Euteleostomi</taxon>
        <taxon>Actinopterygii</taxon>
        <taxon>Neopterygii</taxon>
        <taxon>Teleostei</taxon>
        <taxon>Neoteleostei</taxon>
        <taxon>Acanthomorphata</taxon>
        <taxon>Ovalentaria</taxon>
        <taxon>Atherinomorphae</taxon>
        <taxon>Cyprinodontiformes</taxon>
        <taxon>Goodeidae</taxon>
        <taxon>Crenichthys</taxon>
    </lineage>
</organism>